<evidence type="ECO:0000313" key="2">
    <source>
        <dbReference type="EMBL" id="ELT92353.1"/>
    </source>
</evidence>
<evidence type="ECO:0000313" key="3">
    <source>
        <dbReference type="EnsemblMetazoa" id="CapteP191231"/>
    </source>
</evidence>
<dbReference type="EMBL" id="KB310159">
    <property type="protein sequence ID" value="ELT92353.1"/>
    <property type="molecule type" value="Genomic_DNA"/>
</dbReference>
<dbReference type="EnsemblMetazoa" id="CapteT191231">
    <property type="protein sequence ID" value="CapteP191231"/>
    <property type="gene ID" value="CapteG191231"/>
</dbReference>
<name>R7TF30_CAPTE</name>
<evidence type="ECO:0008006" key="5">
    <source>
        <dbReference type="Google" id="ProtNLM"/>
    </source>
</evidence>
<dbReference type="HOGENOM" id="CLU_1733216_0_0_1"/>
<accession>R7TF30</accession>
<keyword evidence="1" id="KW-0732">Signal</keyword>
<reference evidence="2 4" key="2">
    <citation type="journal article" date="2013" name="Nature">
        <title>Insights into bilaterian evolution from three spiralian genomes.</title>
        <authorList>
            <person name="Simakov O."/>
            <person name="Marletaz F."/>
            <person name="Cho S.J."/>
            <person name="Edsinger-Gonzales E."/>
            <person name="Havlak P."/>
            <person name="Hellsten U."/>
            <person name="Kuo D.H."/>
            <person name="Larsson T."/>
            <person name="Lv J."/>
            <person name="Arendt D."/>
            <person name="Savage R."/>
            <person name="Osoegawa K."/>
            <person name="de Jong P."/>
            <person name="Grimwood J."/>
            <person name="Chapman J.A."/>
            <person name="Shapiro H."/>
            <person name="Aerts A."/>
            <person name="Otillar R.P."/>
            <person name="Terry A.Y."/>
            <person name="Boore J.L."/>
            <person name="Grigoriev I.V."/>
            <person name="Lindberg D.R."/>
            <person name="Seaver E.C."/>
            <person name="Weisblat D.A."/>
            <person name="Putnam N.H."/>
            <person name="Rokhsar D.S."/>
        </authorList>
    </citation>
    <scope>NUCLEOTIDE SEQUENCE</scope>
    <source>
        <strain evidence="2 4">I ESC-2004</strain>
    </source>
</reference>
<reference evidence="3" key="3">
    <citation type="submission" date="2015-06" db="UniProtKB">
        <authorList>
            <consortium name="EnsemblMetazoa"/>
        </authorList>
    </citation>
    <scope>IDENTIFICATION</scope>
</reference>
<feature type="signal peptide" evidence="1">
    <location>
        <begin position="1"/>
        <end position="18"/>
    </location>
</feature>
<keyword evidence="4" id="KW-1185">Reference proteome</keyword>
<proteinExistence type="predicted"/>
<evidence type="ECO:0000256" key="1">
    <source>
        <dbReference type="SAM" id="SignalP"/>
    </source>
</evidence>
<feature type="chain" id="PRO_5008786927" description="Apple domain-containing protein" evidence="1">
    <location>
        <begin position="19"/>
        <end position="153"/>
    </location>
</feature>
<sequence>MAVGLNAIALAGLIIIAASPVELARCAWGRFAATLLLNGSPWPATSASGPNIIEECKAECDGISDCHGFEINTANRTCILELSMHPPYVFVQSNSRDYFACLTDLNVYSFCRNKPNCRFNYPCSRETAECAVYEMGEMKMCFLSEEPFPWLKD</sequence>
<gene>
    <name evidence="2" type="ORF">CAPTEDRAFT_191231</name>
</gene>
<reference evidence="4" key="1">
    <citation type="submission" date="2012-12" db="EMBL/GenBank/DDBJ databases">
        <authorList>
            <person name="Hellsten U."/>
            <person name="Grimwood J."/>
            <person name="Chapman J.A."/>
            <person name="Shapiro H."/>
            <person name="Aerts A."/>
            <person name="Otillar R.P."/>
            <person name="Terry A.Y."/>
            <person name="Boore J.L."/>
            <person name="Simakov O."/>
            <person name="Marletaz F."/>
            <person name="Cho S.-J."/>
            <person name="Edsinger-Gonzales E."/>
            <person name="Havlak P."/>
            <person name="Kuo D.-H."/>
            <person name="Larsson T."/>
            <person name="Lv J."/>
            <person name="Arendt D."/>
            <person name="Savage R."/>
            <person name="Osoegawa K."/>
            <person name="de Jong P."/>
            <person name="Lindberg D.R."/>
            <person name="Seaver E.C."/>
            <person name="Weisblat D.A."/>
            <person name="Putnam N.H."/>
            <person name="Grigoriev I.V."/>
            <person name="Rokhsar D.S."/>
        </authorList>
    </citation>
    <scope>NUCLEOTIDE SEQUENCE</scope>
    <source>
        <strain evidence="4">I ESC-2004</strain>
    </source>
</reference>
<dbReference type="Proteomes" id="UP000014760">
    <property type="component" value="Unassembled WGS sequence"/>
</dbReference>
<evidence type="ECO:0000313" key="4">
    <source>
        <dbReference type="Proteomes" id="UP000014760"/>
    </source>
</evidence>
<protein>
    <recommendedName>
        <fullName evidence="5">Apple domain-containing protein</fullName>
    </recommendedName>
</protein>
<organism evidence="2">
    <name type="scientific">Capitella teleta</name>
    <name type="common">Polychaete worm</name>
    <dbReference type="NCBI Taxonomy" id="283909"/>
    <lineage>
        <taxon>Eukaryota</taxon>
        <taxon>Metazoa</taxon>
        <taxon>Spiralia</taxon>
        <taxon>Lophotrochozoa</taxon>
        <taxon>Annelida</taxon>
        <taxon>Polychaeta</taxon>
        <taxon>Sedentaria</taxon>
        <taxon>Scolecida</taxon>
        <taxon>Capitellidae</taxon>
        <taxon>Capitella</taxon>
    </lineage>
</organism>
<dbReference type="AlphaFoldDB" id="R7TF30"/>
<dbReference type="EMBL" id="AMQN01002837">
    <property type="status" value="NOT_ANNOTATED_CDS"/>
    <property type="molecule type" value="Genomic_DNA"/>
</dbReference>